<comment type="cofactor">
    <cofactor evidence="1">
        <name>heme</name>
        <dbReference type="ChEBI" id="CHEBI:30413"/>
    </cofactor>
</comment>
<evidence type="ECO:0000256" key="8">
    <source>
        <dbReference type="ARBA" id="ARBA00023002"/>
    </source>
</evidence>
<dbReference type="Pfam" id="PF00067">
    <property type="entry name" value="p450"/>
    <property type="match status" value="1"/>
</dbReference>
<comment type="subcellular location">
    <subcellularLocation>
        <location evidence="2">Membrane</location>
    </subcellularLocation>
</comment>
<evidence type="ECO:0000256" key="9">
    <source>
        <dbReference type="ARBA" id="ARBA00023004"/>
    </source>
</evidence>
<dbReference type="GO" id="GO:0016705">
    <property type="term" value="F:oxidoreductase activity, acting on paired donors, with incorporation or reduction of molecular oxygen"/>
    <property type="evidence" value="ECO:0007669"/>
    <property type="project" value="InterPro"/>
</dbReference>
<dbReference type="InterPro" id="IPR001128">
    <property type="entry name" value="Cyt_P450"/>
</dbReference>
<dbReference type="Gene3D" id="1.10.630.10">
    <property type="entry name" value="Cytochrome P450"/>
    <property type="match status" value="1"/>
</dbReference>
<comment type="similarity">
    <text evidence="3">Belongs to the cytochrome P450 family.</text>
</comment>
<evidence type="ECO:0000256" key="11">
    <source>
        <dbReference type="ARBA" id="ARBA00023136"/>
    </source>
</evidence>
<dbReference type="GO" id="GO:0004497">
    <property type="term" value="F:monooxygenase activity"/>
    <property type="evidence" value="ECO:0007669"/>
    <property type="project" value="UniProtKB-KW"/>
</dbReference>
<evidence type="ECO:0000256" key="10">
    <source>
        <dbReference type="ARBA" id="ARBA00023033"/>
    </source>
</evidence>
<keyword evidence="6" id="KW-0479">Metal-binding</keyword>
<sequence>MEAFLATVAISFACLVVVILAWRVLDWVWLKPNRLEKRLKEQGFQGNPYRLFYGDTKERDRMLAEAKSKPLPQLCHDHLRRIHPFVHQIVNKYGIFLTPFFEKIVFLIIFGGLALMLITGKKSMIWNGPVPMVMITEPEVMRQVLMKMYEFQKPTTNPFLQKIATGLVMLEGEQWAYRRKLINPAFHMDKLQLLLPAFYTSTYDMIKKWEEMTTSSSEIDAWSHLHRLSADVISRAAFGSSYEEGRRIFELITEQLVVAIPVINAVYVPGWR</sequence>
<keyword evidence="14" id="KW-1185">Reference proteome</keyword>
<dbReference type="Proteomes" id="UP001153076">
    <property type="component" value="Unassembled WGS sequence"/>
</dbReference>
<name>A0A9Q1QH24_9CARY</name>
<evidence type="ECO:0008006" key="15">
    <source>
        <dbReference type="Google" id="ProtNLM"/>
    </source>
</evidence>
<evidence type="ECO:0000256" key="2">
    <source>
        <dbReference type="ARBA" id="ARBA00004370"/>
    </source>
</evidence>
<proteinExistence type="inferred from homology"/>
<dbReference type="SUPFAM" id="SSF48264">
    <property type="entry name" value="Cytochrome P450"/>
    <property type="match status" value="1"/>
</dbReference>
<dbReference type="PANTHER" id="PTHR24282">
    <property type="entry name" value="CYTOCHROME P450 FAMILY MEMBER"/>
    <property type="match status" value="1"/>
</dbReference>
<evidence type="ECO:0000256" key="5">
    <source>
        <dbReference type="ARBA" id="ARBA00022692"/>
    </source>
</evidence>
<dbReference type="PANTHER" id="PTHR24282:SF255">
    <property type="entry name" value="CYTOCHROME P450 72A11-RELATED"/>
    <property type="match status" value="1"/>
</dbReference>
<keyword evidence="7 12" id="KW-1133">Transmembrane helix</keyword>
<keyword evidence="4" id="KW-0349">Heme</keyword>
<keyword evidence="8" id="KW-0560">Oxidoreductase</keyword>
<dbReference type="InterPro" id="IPR002402">
    <property type="entry name" value="Cyt_P450_E_grp-II"/>
</dbReference>
<gene>
    <name evidence="13" type="ORF">Cgig2_000629</name>
</gene>
<protein>
    <recommendedName>
        <fullName evidence="15">Cytochrome P450</fullName>
    </recommendedName>
</protein>
<dbReference type="EMBL" id="JAKOGI010000172">
    <property type="protein sequence ID" value="KAJ8441256.1"/>
    <property type="molecule type" value="Genomic_DNA"/>
</dbReference>
<organism evidence="13 14">
    <name type="scientific">Carnegiea gigantea</name>
    <dbReference type="NCBI Taxonomy" id="171969"/>
    <lineage>
        <taxon>Eukaryota</taxon>
        <taxon>Viridiplantae</taxon>
        <taxon>Streptophyta</taxon>
        <taxon>Embryophyta</taxon>
        <taxon>Tracheophyta</taxon>
        <taxon>Spermatophyta</taxon>
        <taxon>Magnoliopsida</taxon>
        <taxon>eudicotyledons</taxon>
        <taxon>Gunneridae</taxon>
        <taxon>Pentapetalae</taxon>
        <taxon>Caryophyllales</taxon>
        <taxon>Cactineae</taxon>
        <taxon>Cactaceae</taxon>
        <taxon>Cactoideae</taxon>
        <taxon>Echinocereeae</taxon>
        <taxon>Carnegiea</taxon>
    </lineage>
</organism>
<evidence type="ECO:0000256" key="7">
    <source>
        <dbReference type="ARBA" id="ARBA00022989"/>
    </source>
</evidence>
<reference evidence="13" key="1">
    <citation type="submission" date="2022-04" db="EMBL/GenBank/DDBJ databases">
        <title>Carnegiea gigantea Genome sequencing and assembly v2.</title>
        <authorList>
            <person name="Copetti D."/>
            <person name="Sanderson M.J."/>
            <person name="Burquez A."/>
            <person name="Wojciechowski M.F."/>
        </authorList>
    </citation>
    <scope>NUCLEOTIDE SEQUENCE</scope>
    <source>
        <strain evidence="13">SGP5-SGP5p</strain>
        <tissue evidence="13">Aerial part</tissue>
    </source>
</reference>
<feature type="transmembrane region" description="Helical" evidence="12">
    <location>
        <begin position="100"/>
        <end position="118"/>
    </location>
</feature>
<evidence type="ECO:0000313" key="14">
    <source>
        <dbReference type="Proteomes" id="UP001153076"/>
    </source>
</evidence>
<dbReference type="OrthoDB" id="1470350at2759"/>
<keyword evidence="11 12" id="KW-0472">Membrane</keyword>
<dbReference type="PRINTS" id="PR00464">
    <property type="entry name" value="EP450II"/>
</dbReference>
<evidence type="ECO:0000256" key="1">
    <source>
        <dbReference type="ARBA" id="ARBA00001971"/>
    </source>
</evidence>
<dbReference type="GO" id="GO:0005506">
    <property type="term" value="F:iron ion binding"/>
    <property type="evidence" value="ECO:0007669"/>
    <property type="project" value="InterPro"/>
</dbReference>
<accession>A0A9Q1QH24</accession>
<comment type="caution">
    <text evidence="13">The sequence shown here is derived from an EMBL/GenBank/DDBJ whole genome shotgun (WGS) entry which is preliminary data.</text>
</comment>
<dbReference type="GO" id="GO:0016020">
    <property type="term" value="C:membrane"/>
    <property type="evidence" value="ECO:0007669"/>
    <property type="project" value="UniProtKB-SubCell"/>
</dbReference>
<dbReference type="AlphaFoldDB" id="A0A9Q1QH24"/>
<dbReference type="InterPro" id="IPR050665">
    <property type="entry name" value="Cytochrome_P450_Monooxygen"/>
</dbReference>
<evidence type="ECO:0000256" key="6">
    <source>
        <dbReference type="ARBA" id="ARBA00022723"/>
    </source>
</evidence>
<keyword evidence="10" id="KW-0503">Monooxygenase</keyword>
<dbReference type="InterPro" id="IPR036396">
    <property type="entry name" value="Cyt_P450_sf"/>
</dbReference>
<evidence type="ECO:0000256" key="4">
    <source>
        <dbReference type="ARBA" id="ARBA00022617"/>
    </source>
</evidence>
<evidence type="ECO:0000313" key="13">
    <source>
        <dbReference type="EMBL" id="KAJ8441256.1"/>
    </source>
</evidence>
<evidence type="ECO:0000256" key="12">
    <source>
        <dbReference type="SAM" id="Phobius"/>
    </source>
</evidence>
<evidence type="ECO:0000256" key="3">
    <source>
        <dbReference type="ARBA" id="ARBA00010617"/>
    </source>
</evidence>
<keyword evidence="9" id="KW-0408">Iron</keyword>
<keyword evidence="5 12" id="KW-0812">Transmembrane</keyword>
<dbReference type="GO" id="GO:0020037">
    <property type="term" value="F:heme binding"/>
    <property type="evidence" value="ECO:0007669"/>
    <property type="project" value="InterPro"/>
</dbReference>